<evidence type="ECO:0000256" key="3">
    <source>
        <dbReference type="ARBA" id="ARBA00022801"/>
    </source>
</evidence>
<dbReference type="CDD" id="cd06262">
    <property type="entry name" value="metallo-hydrolase-like_MBL-fold"/>
    <property type="match status" value="1"/>
</dbReference>
<proteinExistence type="predicted"/>
<reference evidence="6 11" key="2">
    <citation type="submission" date="2019-08" db="EMBL/GenBank/DDBJ databases">
        <title>Comparison of rpoB and gyrB Sequences from Mobiluncus Species and Development of a Multiplex PCR Method for Clinical Detection of Mobiluncus curtisii and Mobiluncus mulieris.</title>
        <authorList>
            <person name="Yang L."/>
            <person name="Shen Y."/>
            <person name="Xu G."/>
            <person name="Shu L.-B."/>
            <person name="Hu J."/>
            <person name="Zhang R."/>
            <person name="Wang Y."/>
            <person name="Zhou H.-W."/>
            <person name="Zhang X."/>
        </authorList>
    </citation>
    <scope>NUCLEOTIDE SEQUENCE [LARGE SCALE GENOMIC DNA]</scope>
    <source>
        <strain evidence="6 11">M26</strain>
    </source>
</reference>
<evidence type="ECO:0000256" key="2">
    <source>
        <dbReference type="ARBA" id="ARBA00022723"/>
    </source>
</evidence>
<dbReference type="OrthoDB" id="2971563at2"/>
<dbReference type="Gene3D" id="3.60.15.10">
    <property type="entry name" value="Ribonuclease Z/Hydroxyacylglutathione hydrolase-like"/>
    <property type="match status" value="1"/>
</dbReference>
<dbReference type="PANTHER" id="PTHR46233">
    <property type="entry name" value="HYDROXYACYLGLUTATHIONE HYDROLASE GLOC"/>
    <property type="match status" value="1"/>
</dbReference>
<dbReference type="EMBL" id="UGGQ01000006">
    <property type="protein sequence ID" value="STO17436.1"/>
    <property type="molecule type" value="Genomic_DNA"/>
</dbReference>
<reference evidence="8 9" key="1">
    <citation type="submission" date="2018-06" db="EMBL/GenBank/DDBJ databases">
        <authorList>
            <consortium name="Pathogen Informatics"/>
            <person name="Doyle S."/>
        </authorList>
    </citation>
    <scope>NUCLEOTIDE SEQUENCE [LARGE SCALE GENOMIC DNA]</scope>
    <source>
        <strain evidence="8 9">NCTC11819</strain>
    </source>
</reference>
<sequence length="240" mass="25826">MDFLRIVSPVYGENCYVIITDSQALVVDPGAKTASRVAEVLEALDAKLGAILITHGHADHLWNTASVSRMAPHAPVYLAQPDHFWISDPGPHVQLGAAADFDACGEAWESFTPQAPPPEMLQDGGTEILPGLTLRALPAPGHSPGATLYFGTATKANDYGQGLGFDGRENQMFCLSGDVIFRGTVGRSDLPHSDPQLMEETLRTLCLSIDPDTLILPGHGGFTTWKQELSANPFLPRVRK</sequence>
<dbReference type="GO" id="GO:0046872">
    <property type="term" value="F:metal ion binding"/>
    <property type="evidence" value="ECO:0007669"/>
    <property type="project" value="UniProtKB-KW"/>
</dbReference>
<evidence type="ECO:0000313" key="8">
    <source>
        <dbReference type="EMBL" id="STO17436.1"/>
    </source>
</evidence>
<dbReference type="InterPro" id="IPR051453">
    <property type="entry name" value="MBL_Glyoxalase_II"/>
</dbReference>
<dbReference type="PANTHER" id="PTHR46233:SF3">
    <property type="entry name" value="HYDROXYACYLGLUTATHIONE HYDROLASE GLOC"/>
    <property type="match status" value="1"/>
</dbReference>
<evidence type="ECO:0000313" key="7">
    <source>
        <dbReference type="EMBL" id="NMW92226.1"/>
    </source>
</evidence>
<dbReference type="GO" id="GO:0016787">
    <property type="term" value="F:hydrolase activity"/>
    <property type="evidence" value="ECO:0007669"/>
    <property type="project" value="UniProtKB-KW"/>
</dbReference>
<dbReference type="Pfam" id="PF00753">
    <property type="entry name" value="Lactamase_B"/>
    <property type="match status" value="1"/>
</dbReference>
<dbReference type="InterPro" id="IPR001279">
    <property type="entry name" value="Metallo-B-lactamas"/>
</dbReference>
<dbReference type="Proteomes" id="UP000582487">
    <property type="component" value="Unassembled WGS sequence"/>
</dbReference>
<dbReference type="InterPro" id="IPR036866">
    <property type="entry name" value="RibonucZ/Hydroxyglut_hydro"/>
</dbReference>
<evidence type="ECO:0000256" key="1">
    <source>
        <dbReference type="ARBA" id="ARBA00001947"/>
    </source>
</evidence>
<keyword evidence="3 7" id="KW-0378">Hydrolase</keyword>
<feature type="domain" description="Metallo-beta-lactamase" evidence="5">
    <location>
        <begin position="12"/>
        <end position="219"/>
    </location>
</feature>
<evidence type="ECO:0000313" key="11">
    <source>
        <dbReference type="Proteomes" id="UP001209486"/>
    </source>
</evidence>
<dbReference type="SMART" id="SM00849">
    <property type="entry name" value="Lactamase_B"/>
    <property type="match status" value="1"/>
</dbReference>
<keyword evidence="2" id="KW-0479">Metal-binding</keyword>
<dbReference type="Proteomes" id="UP001209486">
    <property type="component" value="Unassembled WGS sequence"/>
</dbReference>
<dbReference type="EMBL" id="VSZY01000002">
    <property type="protein sequence ID" value="MCU9968168.1"/>
    <property type="molecule type" value="Genomic_DNA"/>
</dbReference>
<dbReference type="RefSeq" id="WP_004012411.1">
    <property type="nucleotide sequence ID" value="NZ_CAMPNB010000005.1"/>
</dbReference>
<dbReference type="SUPFAM" id="SSF56281">
    <property type="entry name" value="Metallo-hydrolase/oxidoreductase"/>
    <property type="match status" value="1"/>
</dbReference>
<name>A0A2J9KR20_9ACTO</name>
<dbReference type="AlphaFoldDB" id="A0A2J9KR20"/>
<evidence type="ECO:0000313" key="10">
    <source>
        <dbReference type="Proteomes" id="UP000582487"/>
    </source>
</evidence>
<dbReference type="Proteomes" id="UP000255284">
    <property type="component" value="Unassembled WGS sequence"/>
</dbReference>
<evidence type="ECO:0000313" key="6">
    <source>
        <dbReference type="EMBL" id="MCU9968168.1"/>
    </source>
</evidence>
<comment type="caution">
    <text evidence="7">The sequence shown here is derived from an EMBL/GenBank/DDBJ whole genome shotgun (WGS) entry which is preliminary data.</text>
</comment>
<accession>A0A2J9KR20</accession>
<protein>
    <submittedName>
        <fullName evidence="7">MBL fold metallo-hydrolase</fullName>
    </submittedName>
    <submittedName>
        <fullName evidence="8">Predicted metal-dependent RNase, consists of a metallo-beta-lactamase domain and an RNA-binding KH domain</fullName>
    </submittedName>
</protein>
<reference evidence="7 10" key="3">
    <citation type="submission" date="2020-04" db="EMBL/GenBank/DDBJ databases">
        <title>Antimicrobial susceptibility and clonality of vaginal-derived multi-drug resistant Mobiluncus isolates in China.</title>
        <authorList>
            <person name="Zhang X."/>
        </authorList>
    </citation>
    <scope>NUCLEOTIDE SEQUENCE [LARGE SCALE GENOMIC DNA]</scope>
    <source>
        <strain evidence="7 10">7</strain>
    </source>
</reference>
<evidence type="ECO:0000256" key="4">
    <source>
        <dbReference type="ARBA" id="ARBA00022833"/>
    </source>
</evidence>
<gene>
    <name evidence="6" type="ORF">FYZ43_01755</name>
    <name evidence="7" type="ORF">HHJ74_00640</name>
    <name evidence="8" type="ORF">NCTC11819_02026</name>
</gene>
<comment type="cofactor">
    <cofactor evidence="1">
        <name>Zn(2+)</name>
        <dbReference type="ChEBI" id="CHEBI:29105"/>
    </cofactor>
</comment>
<evidence type="ECO:0000313" key="9">
    <source>
        <dbReference type="Proteomes" id="UP000255284"/>
    </source>
</evidence>
<keyword evidence="4" id="KW-0862">Zinc</keyword>
<evidence type="ECO:0000259" key="5">
    <source>
        <dbReference type="SMART" id="SM00849"/>
    </source>
</evidence>
<dbReference type="EMBL" id="JABCUV010000001">
    <property type="protein sequence ID" value="NMW92226.1"/>
    <property type="molecule type" value="Genomic_DNA"/>
</dbReference>
<dbReference type="GeneID" id="61167926"/>
<organism evidence="7 10">
    <name type="scientific">Mobiluncus mulieris</name>
    <dbReference type="NCBI Taxonomy" id="2052"/>
    <lineage>
        <taxon>Bacteria</taxon>
        <taxon>Bacillati</taxon>
        <taxon>Actinomycetota</taxon>
        <taxon>Actinomycetes</taxon>
        <taxon>Actinomycetales</taxon>
        <taxon>Actinomycetaceae</taxon>
        <taxon>Mobiluncus</taxon>
    </lineage>
</organism>